<comment type="caution">
    <text evidence="1">The sequence shown here is derived from an EMBL/GenBank/DDBJ whole genome shotgun (WGS) entry which is preliminary data.</text>
</comment>
<gene>
    <name evidence="1" type="ORF">L6452_07258</name>
</gene>
<protein>
    <submittedName>
        <fullName evidence="1">Uncharacterized protein</fullName>
    </submittedName>
</protein>
<organism evidence="1 2">
    <name type="scientific">Arctium lappa</name>
    <name type="common">Greater burdock</name>
    <name type="synonym">Lappa major</name>
    <dbReference type="NCBI Taxonomy" id="4217"/>
    <lineage>
        <taxon>Eukaryota</taxon>
        <taxon>Viridiplantae</taxon>
        <taxon>Streptophyta</taxon>
        <taxon>Embryophyta</taxon>
        <taxon>Tracheophyta</taxon>
        <taxon>Spermatophyta</taxon>
        <taxon>Magnoliopsida</taxon>
        <taxon>eudicotyledons</taxon>
        <taxon>Gunneridae</taxon>
        <taxon>Pentapetalae</taxon>
        <taxon>asterids</taxon>
        <taxon>campanulids</taxon>
        <taxon>Asterales</taxon>
        <taxon>Asteraceae</taxon>
        <taxon>Carduoideae</taxon>
        <taxon>Cardueae</taxon>
        <taxon>Arctiinae</taxon>
        <taxon>Arctium</taxon>
    </lineage>
</organism>
<proteinExistence type="predicted"/>
<sequence>MYKILTLGSRVGWGYKYLVISNVLKAAAAAAADFITIYFYGAKVLLVKLLDYCSFIIHIISYSKKSLSFCSVLNSEASLVRNRCDCLSS</sequence>
<dbReference type="EMBL" id="CM042048">
    <property type="protein sequence ID" value="KAI3759439.1"/>
    <property type="molecule type" value="Genomic_DNA"/>
</dbReference>
<reference evidence="2" key="1">
    <citation type="journal article" date="2022" name="Mol. Ecol. Resour.">
        <title>The genomes of chicory, endive, great burdock and yacon provide insights into Asteraceae palaeo-polyploidization history and plant inulin production.</title>
        <authorList>
            <person name="Fan W."/>
            <person name="Wang S."/>
            <person name="Wang H."/>
            <person name="Wang A."/>
            <person name="Jiang F."/>
            <person name="Liu H."/>
            <person name="Zhao H."/>
            <person name="Xu D."/>
            <person name="Zhang Y."/>
        </authorList>
    </citation>
    <scope>NUCLEOTIDE SEQUENCE [LARGE SCALE GENOMIC DNA]</scope>
    <source>
        <strain evidence="2">cv. Niubang</strain>
    </source>
</reference>
<evidence type="ECO:0000313" key="1">
    <source>
        <dbReference type="EMBL" id="KAI3759439.1"/>
    </source>
</evidence>
<accession>A0ACB9EKJ4</accession>
<reference evidence="1 2" key="2">
    <citation type="journal article" date="2022" name="Mol. Ecol. Resour.">
        <title>The genomes of chicory, endive, great burdock and yacon provide insights into Asteraceae paleo-polyploidization history and plant inulin production.</title>
        <authorList>
            <person name="Fan W."/>
            <person name="Wang S."/>
            <person name="Wang H."/>
            <person name="Wang A."/>
            <person name="Jiang F."/>
            <person name="Liu H."/>
            <person name="Zhao H."/>
            <person name="Xu D."/>
            <person name="Zhang Y."/>
        </authorList>
    </citation>
    <scope>NUCLEOTIDE SEQUENCE [LARGE SCALE GENOMIC DNA]</scope>
    <source>
        <strain evidence="2">cv. Niubang</strain>
    </source>
</reference>
<name>A0ACB9EKJ4_ARCLA</name>
<keyword evidence="2" id="KW-1185">Reference proteome</keyword>
<evidence type="ECO:0000313" key="2">
    <source>
        <dbReference type="Proteomes" id="UP001055879"/>
    </source>
</evidence>
<dbReference type="Proteomes" id="UP001055879">
    <property type="component" value="Linkage Group LG02"/>
</dbReference>